<protein>
    <submittedName>
        <fullName evidence="1">AP-4 complex subunit sigma-1 isoform X1</fullName>
    </submittedName>
</protein>
<dbReference type="EMBL" id="DQIR01044913">
    <property type="protein sequence ID" value="HDA00389.1"/>
    <property type="molecule type" value="Transcribed_RNA"/>
</dbReference>
<organism evidence="1">
    <name type="scientific">Sus scrofa</name>
    <name type="common">Pig</name>
    <dbReference type="NCBI Taxonomy" id="9823"/>
    <lineage>
        <taxon>Eukaryota</taxon>
        <taxon>Metazoa</taxon>
        <taxon>Chordata</taxon>
        <taxon>Craniata</taxon>
        <taxon>Vertebrata</taxon>
        <taxon>Euteleostomi</taxon>
        <taxon>Mammalia</taxon>
        <taxon>Eutheria</taxon>
        <taxon>Laurasiatheria</taxon>
        <taxon>Artiodactyla</taxon>
        <taxon>Suina</taxon>
        <taxon>Suidae</taxon>
        <taxon>Sus</taxon>
    </lineage>
</organism>
<reference evidence="1" key="1">
    <citation type="journal article" date="2019" name="PeerJ">
        <title>Genes of the pig, Sus scrofa, reconstructed with EvidentialGene.</title>
        <authorList>
            <person name="Gilbert D.G."/>
        </authorList>
    </citation>
    <scope>NUCLEOTIDE SEQUENCE</scope>
</reference>
<name>A0A480FK93_PIG</name>
<accession>A0A480FK93</accession>
<proteinExistence type="predicted"/>
<dbReference type="EMBL" id="DQIR01090276">
    <property type="protein sequence ID" value="HDA45752.1"/>
    <property type="molecule type" value="Transcribed_RNA"/>
</dbReference>
<sequence>MDEFINCHLILSVINSNHNEESCILPIYQLKILIFDERALFTGSRETTLYDFCFQKRALINLHMFIVLRKSGLPLFIHHEEKFYHFFYDQYFSKYSSKVIARGSCNQNLRGWMGDGPGDGSS</sequence>
<dbReference type="AlphaFoldDB" id="A0A480FK93"/>
<evidence type="ECO:0000313" key="1">
    <source>
        <dbReference type="EMBL" id="HDA00389.1"/>
    </source>
</evidence>